<organism evidence="1 2">
    <name type="scientific">Pleuronectes platessa</name>
    <name type="common">European plaice</name>
    <dbReference type="NCBI Taxonomy" id="8262"/>
    <lineage>
        <taxon>Eukaryota</taxon>
        <taxon>Metazoa</taxon>
        <taxon>Chordata</taxon>
        <taxon>Craniata</taxon>
        <taxon>Vertebrata</taxon>
        <taxon>Euteleostomi</taxon>
        <taxon>Actinopterygii</taxon>
        <taxon>Neopterygii</taxon>
        <taxon>Teleostei</taxon>
        <taxon>Neoteleostei</taxon>
        <taxon>Acanthomorphata</taxon>
        <taxon>Carangaria</taxon>
        <taxon>Pleuronectiformes</taxon>
        <taxon>Pleuronectoidei</taxon>
        <taxon>Pleuronectidae</taxon>
        <taxon>Pleuronectes</taxon>
    </lineage>
</organism>
<reference evidence="1" key="1">
    <citation type="submission" date="2020-03" db="EMBL/GenBank/DDBJ databases">
        <authorList>
            <person name="Weist P."/>
        </authorList>
    </citation>
    <scope>NUCLEOTIDE SEQUENCE</scope>
</reference>
<keyword evidence="2" id="KW-1185">Reference proteome</keyword>
<dbReference type="Proteomes" id="UP001153269">
    <property type="component" value="Unassembled WGS sequence"/>
</dbReference>
<protein>
    <submittedName>
        <fullName evidence="1">Uncharacterized protein</fullName>
    </submittedName>
</protein>
<sequence>MSNFRQQQQDELIIKDEELGVVVVVGGDMEETGKCWGWGVCTVTTVTQSRPCFCGQSPHDVSIFRKTTNDRPVQTQRDHANSFKLEFKGGGRFSPLGCNPDSAVKPNPYITVEVVTEGDSTQKILAHAALTCDPERLVAPIHSFPPSCQPLYVLLSSIPSFPLWGSSLAQMEFV</sequence>
<dbReference type="AlphaFoldDB" id="A0A9N7Y8Z1"/>
<name>A0A9N7Y8Z1_PLEPL</name>
<dbReference type="EMBL" id="CADEAL010000169">
    <property type="protein sequence ID" value="CAB1415699.1"/>
    <property type="molecule type" value="Genomic_DNA"/>
</dbReference>
<comment type="caution">
    <text evidence="1">The sequence shown here is derived from an EMBL/GenBank/DDBJ whole genome shotgun (WGS) entry which is preliminary data.</text>
</comment>
<evidence type="ECO:0000313" key="1">
    <source>
        <dbReference type="EMBL" id="CAB1415699.1"/>
    </source>
</evidence>
<evidence type="ECO:0000313" key="2">
    <source>
        <dbReference type="Proteomes" id="UP001153269"/>
    </source>
</evidence>
<accession>A0A9N7Y8Z1</accession>
<gene>
    <name evidence="1" type="ORF">PLEPLA_LOCUS3417</name>
</gene>
<proteinExistence type="predicted"/>